<dbReference type="EMBL" id="CP063412">
    <property type="protein sequence ID" value="QSZ37402.1"/>
    <property type="molecule type" value="Genomic_DNA"/>
</dbReference>
<dbReference type="PANTHER" id="PTHR31694:SF26">
    <property type="entry name" value="OS05G0151100 PROTEIN"/>
    <property type="match status" value="1"/>
</dbReference>
<name>A0A8A3PPH0_9HELO</name>
<protein>
    <recommendedName>
        <fullName evidence="4">Ferritin/DPS protein domain-containing protein</fullName>
    </recommendedName>
</protein>
<dbReference type="Gene3D" id="1.20.1260.10">
    <property type="match status" value="1"/>
</dbReference>
<feature type="signal peptide" evidence="1">
    <location>
        <begin position="1"/>
        <end position="20"/>
    </location>
</feature>
<feature type="chain" id="PRO_5032901058" description="Ferritin/DPS protein domain-containing protein" evidence="1">
    <location>
        <begin position="21"/>
        <end position="304"/>
    </location>
</feature>
<dbReference type="Proteomes" id="UP000672032">
    <property type="component" value="Chromosome 8"/>
</dbReference>
<keyword evidence="3" id="KW-1185">Reference proteome</keyword>
<dbReference type="InterPro" id="IPR052965">
    <property type="entry name" value="Pigment-catalase-like"/>
</dbReference>
<reference evidence="2" key="1">
    <citation type="submission" date="2020-10" db="EMBL/GenBank/DDBJ databases">
        <title>Genome Sequence of Monilinia vaccinii-corymbosi Sheds Light on Mummy Berry Disease Infection of Blueberry and Mating Type.</title>
        <authorList>
            <person name="Yow A.G."/>
            <person name="Zhang Y."/>
            <person name="Bansal K."/>
            <person name="Eacker S.M."/>
            <person name="Sullivan S."/>
            <person name="Liachko I."/>
            <person name="Cubeta M.A."/>
            <person name="Rollins J.A."/>
            <person name="Ashrafi H."/>
        </authorList>
    </citation>
    <scope>NUCLEOTIDE SEQUENCE</scope>
    <source>
        <strain evidence="2">RL-1</strain>
    </source>
</reference>
<dbReference type="InterPro" id="IPR009078">
    <property type="entry name" value="Ferritin-like_SF"/>
</dbReference>
<keyword evidence="1" id="KW-0732">Signal</keyword>
<accession>A0A8A3PPH0</accession>
<sequence length="304" mass="31788">MLFSTTTLIAIASVLDLASALPTKRQAAAPTDADILQYALTLEHLESAFYNKALSEMPEQMWLEANFSSSFYNQLKFIAHDEEAHVVYLRSGLTAAGASPVEACEYKFPFTDPKSFVALASVIEGVGVSAYLGAAADITTKAYLTAAASILATEALHQSAERNANGEVPMANPFATTLGLNAVYSIASSFILSCPSTNAALPVMAYPSLALKSGLPTAPGTNIALVPQTTPSGTFFTTFVSGLDAIAVESDIDSDGLIMAEVPMNISGQSYAFLTKDNSGNLSDSNIIAGPAIIEVTSSSPTFD</sequence>
<organism evidence="2 3">
    <name type="scientific">Monilinia vaccinii-corymbosi</name>
    <dbReference type="NCBI Taxonomy" id="61207"/>
    <lineage>
        <taxon>Eukaryota</taxon>
        <taxon>Fungi</taxon>
        <taxon>Dikarya</taxon>
        <taxon>Ascomycota</taxon>
        <taxon>Pezizomycotina</taxon>
        <taxon>Leotiomycetes</taxon>
        <taxon>Helotiales</taxon>
        <taxon>Sclerotiniaceae</taxon>
        <taxon>Monilinia</taxon>
    </lineage>
</organism>
<proteinExistence type="predicted"/>
<evidence type="ECO:0008006" key="4">
    <source>
        <dbReference type="Google" id="ProtNLM"/>
    </source>
</evidence>
<dbReference type="Pfam" id="PF13668">
    <property type="entry name" value="Ferritin_2"/>
    <property type="match status" value="1"/>
</dbReference>
<evidence type="ECO:0000256" key="1">
    <source>
        <dbReference type="SAM" id="SignalP"/>
    </source>
</evidence>
<gene>
    <name evidence="2" type="ORF">DSL72_009500</name>
</gene>
<evidence type="ECO:0000313" key="3">
    <source>
        <dbReference type="Proteomes" id="UP000672032"/>
    </source>
</evidence>
<dbReference type="PANTHER" id="PTHR31694">
    <property type="entry name" value="DESICCATION-LIKE PROTEIN"/>
    <property type="match status" value="1"/>
</dbReference>
<dbReference type="SUPFAM" id="SSF47240">
    <property type="entry name" value="Ferritin-like"/>
    <property type="match status" value="1"/>
</dbReference>
<evidence type="ECO:0000313" key="2">
    <source>
        <dbReference type="EMBL" id="QSZ37402.1"/>
    </source>
</evidence>
<dbReference type="OrthoDB" id="1001765at2759"/>
<dbReference type="InterPro" id="IPR012347">
    <property type="entry name" value="Ferritin-like"/>
</dbReference>
<dbReference type="AlphaFoldDB" id="A0A8A3PPH0"/>